<dbReference type="InterPro" id="IPR053058">
    <property type="entry name" value="Mulikevirus_tape_measure"/>
</dbReference>
<keyword evidence="1" id="KW-0472">Membrane</keyword>
<sequence length="541" mass="56920">MNLQHSLAIVVKAVDQMSGPFRKMNGEIGRFTKPWREAQAQIAGAFSGFAKDAGLGAMGAALGGVGARFKGVADEARKLGGLAALGGGGLLYGFKTQFVDTAAQFEKFRTILTTLEGSSGKAEKSMDWISEFAAKTPYELDQVMSGFIKMRSYGIDPMDGSLRSVGDAAAAMGKPLDQAVEALADARSAQFERLRELIGGSFETKGDKMVYTFVDKEGATRTFAAMKNDAAGLQKMVLKVFEAKGYTGAMDNLSKTWDGMISNLGDQWTRFANMVMAAGTFDWLKAQLEGFLSMIDEMAANGELQDMAVKFGKNITDAFKGAVQFGKDLSDFMGGWKNVAIGLGVVIAGPLISSLVGLASAFVSLGVAIMTTPIGWIAAGVALLAGAGYLLWSNWSAIGDWFKGLWEDIKQSFKDGFDSVLGFIGGIDLAGAGEHLIGSLWDGLASAFEQMFGWFKGKLDSLVGLMPDGVRSFLGIEGASTGAANVASTGAGDVISGAQATKTTTEVVIRGENLPRGFAVEPASSDADRTTLDLGYAGVSP</sequence>
<dbReference type="AlphaFoldDB" id="A0A212KKB0"/>
<dbReference type="PANTHER" id="PTHR38812:SF2">
    <property type="entry name" value="MU-LIKE PROPHAGE FLUMU PROTEIN GP42"/>
    <property type="match status" value="1"/>
</dbReference>
<feature type="transmembrane region" description="Helical" evidence="1">
    <location>
        <begin position="339"/>
        <end position="362"/>
    </location>
</feature>
<accession>A0A212KKB0</accession>
<keyword evidence="1" id="KW-0812">Transmembrane</keyword>
<evidence type="ECO:0000256" key="1">
    <source>
        <dbReference type="SAM" id="Phobius"/>
    </source>
</evidence>
<feature type="domain" description="Tape measure protein N-terminal" evidence="2">
    <location>
        <begin position="97"/>
        <end position="276"/>
    </location>
</feature>
<evidence type="ECO:0000313" key="3">
    <source>
        <dbReference type="EMBL" id="SBW12015.1"/>
    </source>
</evidence>
<name>A0A212KKB0_9PROT</name>
<dbReference type="EMBL" id="FLUO01000002">
    <property type="protein sequence ID" value="SBW12015.1"/>
    <property type="molecule type" value="Genomic_DNA"/>
</dbReference>
<dbReference type="InterPro" id="IPR013491">
    <property type="entry name" value="Tape_meas_N"/>
</dbReference>
<organism evidence="3">
    <name type="scientific">uncultured Alphaproteobacteria bacterium</name>
    <dbReference type="NCBI Taxonomy" id="91750"/>
    <lineage>
        <taxon>Bacteria</taxon>
        <taxon>Pseudomonadati</taxon>
        <taxon>Pseudomonadota</taxon>
        <taxon>Alphaproteobacteria</taxon>
        <taxon>environmental samples</taxon>
    </lineage>
</organism>
<dbReference type="Pfam" id="PF20155">
    <property type="entry name" value="TMP_3"/>
    <property type="match status" value="1"/>
</dbReference>
<gene>
    <name evidence="3" type="ORF">KL86APRO_20401</name>
</gene>
<evidence type="ECO:0000259" key="2">
    <source>
        <dbReference type="Pfam" id="PF20155"/>
    </source>
</evidence>
<dbReference type="PANTHER" id="PTHR38812">
    <property type="entry name" value="MU-LIKE PROPHAGE FLUMU PROTEIN GP42"/>
    <property type="match status" value="1"/>
</dbReference>
<keyword evidence="1" id="KW-1133">Transmembrane helix</keyword>
<protein>
    <recommendedName>
        <fullName evidence="2">Tape measure protein N-terminal domain-containing protein</fullName>
    </recommendedName>
</protein>
<reference evidence="3" key="1">
    <citation type="submission" date="2016-04" db="EMBL/GenBank/DDBJ databases">
        <authorList>
            <person name="Evans L.H."/>
            <person name="Alamgir A."/>
            <person name="Owens N."/>
            <person name="Weber N.D."/>
            <person name="Virtaneva K."/>
            <person name="Barbian K."/>
            <person name="Babar A."/>
            <person name="Rosenke K."/>
        </authorList>
    </citation>
    <scope>NUCLEOTIDE SEQUENCE</scope>
    <source>
        <strain evidence="3">86</strain>
    </source>
</reference>
<feature type="transmembrane region" description="Helical" evidence="1">
    <location>
        <begin position="374"/>
        <end position="392"/>
    </location>
</feature>
<proteinExistence type="predicted"/>